<evidence type="ECO:0000256" key="7">
    <source>
        <dbReference type="ARBA" id="ARBA00023244"/>
    </source>
</evidence>
<dbReference type="PROSITE" id="PS00533">
    <property type="entry name" value="PORPHOBILINOGEN_DEAM"/>
    <property type="match status" value="1"/>
</dbReference>
<protein>
    <recommendedName>
        <fullName evidence="5 9">Hydroxymethylbilane synthase</fullName>
        <ecNumber evidence="5 9">2.5.1.61</ecNumber>
    </recommendedName>
</protein>
<name>A0A0U2XBZ3_9BACT</name>
<dbReference type="Pfam" id="PF03900">
    <property type="entry name" value="Porphobil_deamC"/>
    <property type="match status" value="1"/>
</dbReference>
<dbReference type="Gene3D" id="3.30.160.40">
    <property type="entry name" value="Porphobilinogen deaminase, C-terminal domain"/>
    <property type="match status" value="1"/>
</dbReference>
<dbReference type="InterPro" id="IPR000860">
    <property type="entry name" value="HemC"/>
</dbReference>
<dbReference type="EC" id="2.5.1.61" evidence="5 9"/>
<evidence type="ECO:0000313" key="12">
    <source>
        <dbReference type="EMBL" id="ALS56094.1"/>
    </source>
</evidence>
<dbReference type="PIRSF" id="PIRSF001438">
    <property type="entry name" value="4pyrrol_synth_OHMeBilane_synth"/>
    <property type="match status" value="1"/>
</dbReference>
<dbReference type="PANTHER" id="PTHR11557">
    <property type="entry name" value="PORPHOBILINOGEN DEAMINASE"/>
    <property type="match status" value="1"/>
</dbReference>
<dbReference type="NCBIfam" id="TIGR00212">
    <property type="entry name" value="hemC"/>
    <property type="match status" value="1"/>
</dbReference>
<sequence>MQDNIKLATRESPLALRQANIVKEYLLDNNVFNKIDIVAMSTSGDRADNETFKRNGGKGLFLKELENALIEGKAHIAVHSMKDVPAKVNDGFLISSIMEREDPCDVFISNSYKSIEEISIGTIGSSSPRRQAMIKSLGKNINVVEMRGNINTRIKKLKNSNIDGIILAKAGLHRMEMDSLITQNLSVESFVPAPGQGVLCIECLSQHSEIMNKIKKIVHLNTEICVSAERIFAAQMDGDCMSPIGAHATIQKDLISITGFVATADGARFIRNKIEGNKNNYKDLSTKLSNIFIKMGSKGMLKC</sequence>
<reference evidence="12" key="1">
    <citation type="journal article" date="2016" name="ISME J.">
        <title>Functional metagenomic screen reveals new and diverse microbial rhodopsins.</title>
        <authorList>
            <person name="Pushkarev A."/>
            <person name="Beja O."/>
        </authorList>
    </citation>
    <scope>NUCLEOTIDE SEQUENCE</scope>
</reference>
<dbReference type="InterPro" id="IPR022419">
    <property type="entry name" value="Porphobilin_deaminase_cofac_BS"/>
</dbReference>
<evidence type="ECO:0000256" key="5">
    <source>
        <dbReference type="ARBA" id="ARBA00012655"/>
    </source>
</evidence>
<dbReference type="InterPro" id="IPR036803">
    <property type="entry name" value="Porphobilinogen_deaminase_C_sf"/>
</dbReference>
<dbReference type="SUPFAM" id="SSF54782">
    <property type="entry name" value="Porphobilinogen deaminase (hydroxymethylbilane synthase), C-terminal domain"/>
    <property type="match status" value="1"/>
</dbReference>
<dbReference type="GO" id="GO:0005737">
    <property type="term" value="C:cytoplasm"/>
    <property type="evidence" value="ECO:0007669"/>
    <property type="project" value="UniProtKB-UniRule"/>
</dbReference>
<evidence type="ECO:0000259" key="10">
    <source>
        <dbReference type="Pfam" id="PF01379"/>
    </source>
</evidence>
<dbReference type="GO" id="GO:0004418">
    <property type="term" value="F:hydroxymethylbilane synthase activity"/>
    <property type="evidence" value="ECO:0007669"/>
    <property type="project" value="UniProtKB-UniRule"/>
</dbReference>
<comment type="subunit">
    <text evidence="4">Monomer.</text>
</comment>
<dbReference type="FunFam" id="3.40.190.10:FF:000005">
    <property type="entry name" value="Porphobilinogen deaminase"/>
    <property type="match status" value="1"/>
</dbReference>
<comment type="cofactor">
    <cofactor evidence="1">
        <name>dipyrromethane</name>
        <dbReference type="ChEBI" id="CHEBI:60342"/>
    </cofactor>
</comment>
<keyword evidence="6" id="KW-0808">Transferase</keyword>
<evidence type="ECO:0000256" key="1">
    <source>
        <dbReference type="ARBA" id="ARBA00001916"/>
    </source>
</evidence>
<comment type="function">
    <text evidence="2">Tetrapolymerization of the monopyrrole PBG into the hydroxymethylbilane pre-uroporphyrinogen in several discrete steps.</text>
</comment>
<dbReference type="AlphaFoldDB" id="A0A0U2XBZ3"/>
<dbReference type="Gene3D" id="3.40.190.10">
    <property type="entry name" value="Periplasmic binding protein-like II"/>
    <property type="match status" value="2"/>
</dbReference>
<dbReference type="InterPro" id="IPR022417">
    <property type="entry name" value="Porphobilin_deaminase_N"/>
</dbReference>
<evidence type="ECO:0000259" key="11">
    <source>
        <dbReference type="Pfam" id="PF03900"/>
    </source>
</evidence>
<dbReference type="PANTHER" id="PTHR11557:SF0">
    <property type="entry name" value="PORPHOBILINOGEN DEAMINASE"/>
    <property type="match status" value="1"/>
</dbReference>
<dbReference type="PRINTS" id="PR00151">
    <property type="entry name" value="PORPHBDMNASE"/>
</dbReference>
<dbReference type="EMBL" id="KT201087">
    <property type="protein sequence ID" value="ALS56094.1"/>
    <property type="molecule type" value="Genomic_DNA"/>
</dbReference>
<feature type="domain" description="Porphobilinogen deaminase C-terminal" evidence="11">
    <location>
        <begin position="224"/>
        <end position="289"/>
    </location>
</feature>
<evidence type="ECO:0000256" key="6">
    <source>
        <dbReference type="ARBA" id="ARBA00022679"/>
    </source>
</evidence>
<comment type="catalytic activity">
    <reaction evidence="8">
        <text>4 porphobilinogen + H2O = hydroxymethylbilane + 4 NH4(+)</text>
        <dbReference type="Rhea" id="RHEA:13185"/>
        <dbReference type="ChEBI" id="CHEBI:15377"/>
        <dbReference type="ChEBI" id="CHEBI:28938"/>
        <dbReference type="ChEBI" id="CHEBI:57845"/>
        <dbReference type="ChEBI" id="CHEBI:58126"/>
        <dbReference type="EC" id="2.5.1.61"/>
    </reaction>
</comment>
<evidence type="ECO:0000256" key="2">
    <source>
        <dbReference type="ARBA" id="ARBA00002869"/>
    </source>
</evidence>
<organism evidence="12">
    <name type="scientific">uncultured bacterium EIL5A08</name>
    <dbReference type="NCBI Taxonomy" id="1768204"/>
    <lineage>
        <taxon>Bacteria</taxon>
        <taxon>environmental samples</taxon>
    </lineage>
</organism>
<dbReference type="InterPro" id="IPR022418">
    <property type="entry name" value="Porphobilinogen_deaminase_C"/>
</dbReference>
<proteinExistence type="inferred from homology"/>
<keyword evidence="7" id="KW-0627">Porphyrin biosynthesis</keyword>
<comment type="similarity">
    <text evidence="3">Belongs to the HMBS family.</text>
</comment>
<evidence type="ECO:0000256" key="3">
    <source>
        <dbReference type="ARBA" id="ARBA00005638"/>
    </source>
</evidence>
<dbReference type="SUPFAM" id="SSF53850">
    <property type="entry name" value="Periplasmic binding protein-like II"/>
    <property type="match status" value="1"/>
</dbReference>
<feature type="domain" description="Porphobilinogen deaminase N-terminal" evidence="10">
    <location>
        <begin position="5"/>
        <end position="211"/>
    </location>
</feature>
<accession>A0A0U2XBZ3</accession>
<dbReference type="Pfam" id="PF01379">
    <property type="entry name" value="Porphobil_deam"/>
    <property type="match status" value="1"/>
</dbReference>
<dbReference type="GO" id="GO:0006783">
    <property type="term" value="P:heme biosynthetic process"/>
    <property type="evidence" value="ECO:0007669"/>
    <property type="project" value="TreeGrafter"/>
</dbReference>
<evidence type="ECO:0000256" key="4">
    <source>
        <dbReference type="ARBA" id="ARBA00011245"/>
    </source>
</evidence>
<evidence type="ECO:0000256" key="9">
    <source>
        <dbReference type="NCBIfam" id="TIGR00212"/>
    </source>
</evidence>
<evidence type="ECO:0000256" key="8">
    <source>
        <dbReference type="ARBA" id="ARBA00048169"/>
    </source>
</evidence>